<dbReference type="Gene3D" id="3.40.50.2000">
    <property type="entry name" value="Glycogen Phosphorylase B"/>
    <property type="match status" value="1"/>
</dbReference>
<dbReference type="EMBL" id="JAMDGY010000051">
    <property type="protein sequence ID" value="MDD0992115.1"/>
    <property type="molecule type" value="Genomic_DNA"/>
</dbReference>
<dbReference type="RefSeq" id="WP_273910553.1">
    <property type="nucleotide sequence ID" value="NZ_JAMDGX010000029.1"/>
</dbReference>
<organism evidence="1 2">
    <name type="scientific">Pseudomonas fontis</name>
    <dbReference type="NCBI Taxonomy" id="2942633"/>
    <lineage>
        <taxon>Bacteria</taxon>
        <taxon>Pseudomonadati</taxon>
        <taxon>Pseudomonadota</taxon>
        <taxon>Gammaproteobacteria</taxon>
        <taxon>Pseudomonadales</taxon>
        <taxon>Pseudomonadaceae</taxon>
        <taxon>Pseudomonas</taxon>
    </lineage>
</organism>
<accession>A0ABT5NVB0</accession>
<name>A0ABT5NVB0_9PSED</name>
<protein>
    <submittedName>
        <fullName evidence="1">Glycosyltransferase family 4 protein</fullName>
    </submittedName>
</protein>
<proteinExistence type="predicted"/>
<reference evidence="1 2" key="1">
    <citation type="submission" date="2022-05" db="EMBL/GenBank/DDBJ databases">
        <title>Novel Pseudomonas spp. Isolated from a Rainbow Trout Aquaculture Facility.</title>
        <authorList>
            <person name="Testerman T."/>
            <person name="Graf J."/>
        </authorList>
    </citation>
    <scope>NUCLEOTIDE SEQUENCE [LARGE SCALE GENOMIC DNA]</scope>
    <source>
        <strain evidence="1 2">ID681</strain>
    </source>
</reference>
<evidence type="ECO:0000313" key="1">
    <source>
        <dbReference type="EMBL" id="MDD0992115.1"/>
    </source>
</evidence>
<dbReference type="Pfam" id="PF13692">
    <property type="entry name" value="Glyco_trans_1_4"/>
    <property type="match status" value="1"/>
</dbReference>
<dbReference type="Proteomes" id="UP001148203">
    <property type="component" value="Unassembled WGS sequence"/>
</dbReference>
<comment type="caution">
    <text evidence="1">The sequence shown here is derived from an EMBL/GenBank/DDBJ whole genome shotgun (WGS) entry which is preliminary data.</text>
</comment>
<gene>
    <name evidence="1" type="ORF">M5G11_16405</name>
</gene>
<sequence length="376" mass="41828">MSTSPLNLLALGQPRLDLRNALIARGWRITEQFPTACEQSPDVVLFDHFSTEESFGPQVRQRFPEALRLLECNALQSLGSARQQLLRRRLAEGLDSNDFRALFATSGPDLYQQMAGAALTQREIAALYRCDLSLLPSDVEINLLVNGFGMPDHLLHWCPSLLSAEPARPFAERDGFIFLADFTDPASRDALLWLKHSLWPMLRRRLPEAQLQVHGISLAARELALHQPDEGFHVQACTEPAQVLMSKARVCLAPLRFGGGIKRLLVDAIQCGTPSVTTPIGSEAMHGALPWPGSVVSLAEALADAAAQLYSDEARWQQAQHTTRQLIAQRYDARWHAEALVERIEQALMDLPQHRLFNFTGAMLCRLTDAATDRCP</sequence>
<keyword evidence="2" id="KW-1185">Reference proteome</keyword>
<evidence type="ECO:0000313" key="2">
    <source>
        <dbReference type="Proteomes" id="UP001148203"/>
    </source>
</evidence>
<dbReference type="SUPFAM" id="SSF53756">
    <property type="entry name" value="UDP-Glycosyltransferase/glycogen phosphorylase"/>
    <property type="match status" value="1"/>
</dbReference>